<feature type="region of interest" description="Disordered" evidence="2">
    <location>
        <begin position="1"/>
        <end position="30"/>
    </location>
</feature>
<dbReference type="SMART" id="SM00343">
    <property type="entry name" value="ZnF_C2HC"/>
    <property type="match status" value="1"/>
</dbReference>
<keyword evidence="1" id="KW-0862">Zinc</keyword>
<dbReference type="STRING" id="69332.A0A388JQS5"/>
<feature type="compositionally biased region" description="Basic and acidic residues" evidence="2">
    <location>
        <begin position="89"/>
        <end position="113"/>
    </location>
</feature>
<dbReference type="SUPFAM" id="SSF57756">
    <property type="entry name" value="Retrovirus zinc finger-like domains"/>
    <property type="match status" value="1"/>
</dbReference>
<gene>
    <name evidence="4" type="ORF">CBR_g3388</name>
</gene>
<dbReference type="InterPro" id="IPR036875">
    <property type="entry name" value="Znf_CCHC_sf"/>
</dbReference>
<evidence type="ECO:0000256" key="2">
    <source>
        <dbReference type="SAM" id="MobiDB-lite"/>
    </source>
</evidence>
<feature type="domain" description="CCHC-type" evidence="3">
    <location>
        <begin position="48"/>
        <end position="61"/>
    </location>
</feature>
<dbReference type="GO" id="GO:0008270">
    <property type="term" value="F:zinc ion binding"/>
    <property type="evidence" value="ECO:0007669"/>
    <property type="project" value="UniProtKB-KW"/>
</dbReference>
<keyword evidence="1" id="KW-0863">Zinc-finger</keyword>
<reference evidence="4 5" key="1">
    <citation type="journal article" date="2018" name="Cell">
        <title>The Chara Genome: Secondary Complexity and Implications for Plant Terrestrialization.</title>
        <authorList>
            <person name="Nishiyama T."/>
            <person name="Sakayama H."/>
            <person name="Vries J.D."/>
            <person name="Buschmann H."/>
            <person name="Saint-Marcoux D."/>
            <person name="Ullrich K.K."/>
            <person name="Haas F.B."/>
            <person name="Vanderstraeten L."/>
            <person name="Becker D."/>
            <person name="Lang D."/>
            <person name="Vosolsobe S."/>
            <person name="Rombauts S."/>
            <person name="Wilhelmsson P.K.I."/>
            <person name="Janitza P."/>
            <person name="Kern R."/>
            <person name="Heyl A."/>
            <person name="Rumpler F."/>
            <person name="Villalobos L.I.A.C."/>
            <person name="Clay J.M."/>
            <person name="Skokan R."/>
            <person name="Toyoda A."/>
            <person name="Suzuki Y."/>
            <person name="Kagoshima H."/>
            <person name="Schijlen E."/>
            <person name="Tajeshwar N."/>
            <person name="Catarino B."/>
            <person name="Hetherington A.J."/>
            <person name="Saltykova A."/>
            <person name="Bonnot C."/>
            <person name="Breuninger H."/>
            <person name="Symeonidi A."/>
            <person name="Radhakrishnan G.V."/>
            <person name="Van Nieuwerburgh F."/>
            <person name="Deforce D."/>
            <person name="Chang C."/>
            <person name="Karol K.G."/>
            <person name="Hedrich R."/>
            <person name="Ulvskov P."/>
            <person name="Glockner G."/>
            <person name="Delwiche C.F."/>
            <person name="Petrasek J."/>
            <person name="Van de Peer Y."/>
            <person name="Friml J."/>
            <person name="Beilby M."/>
            <person name="Dolan L."/>
            <person name="Kohara Y."/>
            <person name="Sugano S."/>
            <person name="Fujiyama A."/>
            <person name="Delaux P.-M."/>
            <person name="Quint M."/>
            <person name="TheiBen G."/>
            <person name="Hagemann M."/>
            <person name="Harholt J."/>
            <person name="Dunand C."/>
            <person name="Zachgo S."/>
            <person name="Langdale J."/>
            <person name="Maumus F."/>
            <person name="Straeten D.V.D."/>
            <person name="Gould S.B."/>
            <person name="Rensing S.A."/>
        </authorList>
    </citation>
    <scope>NUCLEOTIDE SEQUENCE [LARGE SCALE GENOMIC DNA]</scope>
    <source>
        <strain evidence="4 5">S276</strain>
    </source>
</reference>
<dbReference type="EMBL" id="BFEA01000009">
    <property type="protein sequence ID" value="GBG60145.1"/>
    <property type="molecule type" value="Genomic_DNA"/>
</dbReference>
<feature type="region of interest" description="Disordered" evidence="2">
    <location>
        <begin position="158"/>
        <end position="185"/>
    </location>
</feature>
<feature type="region of interest" description="Disordered" evidence="2">
    <location>
        <begin position="89"/>
        <end position="126"/>
    </location>
</feature>
<dbReference type="Proteomes" id="UP000265515">
    <property type="component" value="Unassembled WGS sequence"/>
</dbReference>
<keyword evidence="1" id="KW-0479">Metal-binding</keyword>
<protein>
    <recommendedName>
        <fullName evidence="3">CCHC-type domain-containing protein</fullName>
    </recommendedName>
</protein>
<dbReference type="GO" id="GO:0003676">
    <property type="term" value="F:nucleic acid binding"/>
    <property type="evidence" value="ECO:0007669"/>
    <property type="project" value="InterPro"/>
</dbReference>
<dbReference type="InterPro" id="IPR001878">
    <property type="entry name" value="Znf_CCHC"/>
</dbReference>
<dbReference type="PROSITE" id="PS50158">
    <property type="entry name" value="ZF_CCHC"/>
    <property type="match status" value="1"/>
</dbReference>
<dbReference type="Gene3D" id="4.10.60.10">
    <property type="entry name" value="Zinc finger, CCHC-type"/>
    <property type="match status" value="1"/>
</dbReference>
<sequence length="185" mass="19882">MMFLTNGPEGGNQGVGGSGQNYGSGQGYGNGGGYLGGGRGPVGGNSGCYNYGKPGHIARDCWSRRGRSFGAQNRDPELEEIKEHFRQVRKERQEIEEEKIGGKKKDERGRRTQENTGLRPRVSEIAGRTMEADKAMGMVAATWEVGEDQWEAIADVTTTENPGISPEIAGPAEGEASGHRTEIPN</sequence>
<feature type="compositionally biased region" description="Basic and acidic residues" evidence="2">
    <location>
        <begin position="176"/>
        <end position="185"/>
    </location>
</feature>
<proteinExistence type="predicted"/>
<name>A0A388JQS5_CHABU</name>
<feature type="compositionally biased region" description="Gly residues" evidence="2">
    <location>
        <begin position="8"/>
        <end position="30"/>
    </location>
</feature>
<evidence type="ECO:0000313" key="4">
    <source>
        <dbReference type="EMBL" id="GBG60145.1"/>
    </source>
</evidence>
<comment type="caution">
    <text evidence="4">The sequence shown here is derived from an EMBL/GenBank/DDBJ whole genome shotgun (WGS) entry which is preliminary data.</text>
</comment>
<organism evidence="4 5">
    <name type="scientific">Chara braunii</name>
    <name type="common">Braun's stonewort</name>
    <dbReference type="NCBI Taxonomy" id="69332"/>
    <lineage>
        <taxon>Eukaryota</taxon>
        <taxon>Viridiplantae</taxon>
        <taxon>Streptophyta</taxon>
        <taxon>Charophyceae</taxon>
        <taxon>Charales</taxon>
        <taxon>Characeae</taxon>
        <taxon>Chara</taxon>
    </lineage>
</organism>
<keyword evidence="5" id="KW-1185">Reference proteome</keyword>
<evidence type="ECO:0000256" key="1">
    <source>
        <dbReference type="PROSITE-ProRule" id="PRU00047"/>
    </source>
</evidence>
<evidence type="ECO:0000313" key="5">
    <source>
        <dbReference type="Proteomes" id="UP000265515"/>
    </source>
</evidence>
<dbReference type="Gramene" id="GBG60145">
    <property type="protein sequence ID" value="GBG60145"/>
    <property type="gene ID" value="CBR_g3388"/>
</dbReference>
<evidence type="ECO:0000259" key="3">
    <source>
        <dbReference type="PROSITE" id="PS50158"/>
    </source>
</evidence>
<accession>A0A388JQS5</accession>
<dbReference type="AlphaFoldDB" id="A0A388JQS5"/>